<proteinExistence type="predicted"/>
<dbReference type="Proteomes" id="UP000827133">
    <property type="component" value="Unassembled WGS sequence"/>
</dbReference>
<dbReference type="EMBL" id="JAHBCI010000002">
    <property type="protein sequence ID" value="KAG9505082.1"/>
    <property type="molecule type" value="Genomic_DNA"/>
</dbReference>
<reference evidence="1" key="1">
    <citation type="journal article" date="2021" name="Mol. Plant Microbe Interact.">
        <title>Telomere to telomere genome assembly of Fusarium musae F31, causal agent of crown rot disease of banana.</title>
        <authorList>
            <person name="Degradi L."/>
            <person name="Tava V."/>
            <person name="Kunova A."/>
            <person name="Cortesi P."/>
            <person name="Saracchi M."/>
            <person name="Pasquali M."/>
        </authorList>
    </citation>
    <scope>NUCLEOTIDE SEQUENCE</scope>
    <source>
        <strain evidence="1">F31</strain>
    </source>
</reference>
<evidence type="ECO:0000313" key="1">
    <source>
        <dbReference type="EMBL" id="KAG9505082.1"/>
    </source>
</evidence>
<protein>
    <submittedName>
        <fullName evidence="1">Uncharacterized protein</fullName>
    </submittedName>
</protein>
<dbReference type="AlphaFoldDB" id="A0A9P8DN61"/>
<accession>A0A9P8DN61</accession>
<gene>
    <name evidence="1" type="ORF">J7337_002048</name>
</gene>
<organism evidence="1 2">
    <name type="scientific">Fusarium musae</name>
    <dbReference type="NCBI Taxonomy" id="1042133"/>
    <lineage>
        <taxon>Eukaryota</taxon>
        <taxon>Fungi</taxon>
        <taxon>Dikarya</taxon>
        <taxon>Ascomycota</taxon>
        <taxon>Pezizomycotina</taxon>
        <taxon>Sordariomycetes</taxon>
        <taxon>Hypocreomycetidae</taxon>
        <taxon>Hypocreales</taxon>
        <taxon>Nectriaceae</taxon>
        <taxon>Fusarium</taxon>
    </lineage>
</organism>
<name>A0A9P8DN61_9HYPO</name>
<dbReference type="KEGG" id="fmu:J7337_002048"/>
<keyword evidence="2" id="KW-1185">Reference proteome</keyword>
<comment type="caution">
    <text evidence="1">The sequence shown here is derived from an EMBL/GenBank/DDBJ whole genome shotgun (WGS) entry which is preliminary data.</text>
</comment>
<dbReference type="RefSeq" id="XP_044684081.1">
    <property type="nucleotide sequence ID" value="XM_044819781.1"/>
</dbReference>
<dbReference type="GeneID" id="68309905"/>
<evidence type="ECO:0000313" key="2">
    <source>
        <dbReference type="Proteomes" id="UP000827133"/>
    </source>
</evidence>
<sequence>MYLLVRSHKALHVVSWVIFHRTPKRSWKSSAWRYFSGDHSSQRITKLHTRKPRIDDCINNRSLEEISEVFGKYSEDAPEKKFEATDIECIEHQRKEKE</sequence>